<accession>A0ABX1SQR0</accession>
<gene>
    <name evidence="1" type="ORF">HHM24_07935</name>
</gene>
<sequence length="111" mass="13250">MKLKNIRNYTHQELQDVLTQVKAELQLGEINDEAVIILANYQEQEEDGQQYYEIYHSEIRIDEDTTLEDAQEQQIETEKLVREYKTKRGLLQAFINEEEIKGAYYKIHTQL</sequence>
<protein>
    <submittedName>
        <fullName evidence="1">Uncharacterized protein</fullName>
    </submittedName>
</protein>
<evidence type="ECO:0000313" key="1">
    <source>
        <dbReference type="EMBL" id="NMK54649.1"/>
    </source>
</evidence>
<dbReference type="RefSeq" id="WP_044124493.1">
    <property type="nucleotide sequence ID" value="NZ_JABBLW010000031.1"/>
</dbReference>
<name>A0ABX1SQR0_STACP</name>
<dbReference type="Proteomes" id="UP000538955">
    <property type="component" value="Unassembled WGS sequence"/>
</dbReference>
<reference evidence="1 2" key="1">
    <citation type="submission" date="2020-04" db="EMBL/GenBank/DDBJ databases">
        <title>The Epidemiology and Molecular Characteristics of Linezolid-Resistant Staphylococcus capitis in Huashan Hospital, Shanghai.</title>
        <authorList>
            <person name="Ding L."/>
            <person name="Li P."/>
            <person name="Yang Y."/>
            <person name="Lin D."/>
            <person name="Xu X."/>
        </authorList>
    </citation>
    <scope>NUCLEOTIDE SEQUENCE [LARGE SCALE GENOMIC DNA]</scope>
    <source>
        <strain evidence="1 2">17-84</strain>
    </source>
</reference>
<proteinExistence type="predicted"/>
<dbReference type="EMBL" id="JABBMI010000064">
    <property type="protein sequence ID" value="NMK54649.1"/>
    <property type="molecule type" value="Genomic_DNA"/>
</dbReference>
<evidence type="ECO:0000313" key="2">
    <source>
        <dbReference type="Proteomes" id="UP000538955"/>
    </source>
</evidence>
<organism evidence="1 2">
    <name type="scientific">Staphylococcus capitis</name>
    <dbReference type="NCBI Taxonomy" id="29388"/>
    <lineage>
        <taxon>Bacteria</taxon>
        <taxon>Bacillati</taxon>
        <taxon>Bacillota</taxon>
        <taxon>Bacilli</taxon>
        <taxon>Bacillales</taxon>
        <taxon>Staphylococcaceae</taxon>
        <taxon>Staphylococcus</taxon>
    </lineage>
</organism>
<keyword evidence="2" id="KW-1185">Reference proteome</keyword>
<comment type="caution">
    <text evidence="1">The sequence shown here is derived from an EMBL/GenBank/DDBJ whole genome shotgun (WGS) entry which is preliminary data.</text>
</comment>